<dbReference type="Proteomes" id="UP000242791">
    <property type="component" value="Unassembled WGS sequence"/>
</dbReference>
<keyword evidence="1" id="KW-0812">Transmembrane</keyword>
<dbReference type="AlphaFoldDB" id="A0A1J9R6S3"/>
<dbReference type="PANTHER" id="PTHR34144">
    <property type="entry name" value="CHROMOSOME 8, WHOLE GENOME SHOTGUN SEQUENCE"/>
    <property type="match status" value="1"/>
</dbReference>
<evidence type="ECO:0000313" key="2">
    <source>
        <dbReference type="EMBL" id="OJD23676.1"/>
    </source>
</evidence>
<evidence type="ECO:0000256" key="1">
    <source>
        <dbReference type="SAM" id="Phobius"/>
    </source>
</evidence>
<keyword evidence="1" id="KW-0472">Membrane</keyword>
<gene>
    <name evidence="2" type="ORF">ACJ73_04965</name>
</gene>
<organism evidence="2 3">
    <name type="scientific">Blastomyces percursus</name>
    <dbReference type="NCBI Taxonomy" id="1658174"/>
    <lineage>
        <taxon>Eukaryota</taxon>
        <taxon>Fungi</taxon>
        <taxon>Dikarya</taxon>
        <taxon>Ascomycota</taxon>
        <taxon>Pezizomycotina</taxon>
        <taxon>Eurotiomycetes</taxon>
        <taxon>Eurotiomycetidae</taxon>
        <taxon>Onygenales</taxon>
        <taxon>Ajellomycetaceae</taxon>
        <taxon>Blastomyces</taxon>
    </lineage>
</organism>
<keyword evidence="3" id="KW-1185">Reference proteome</keyword>
<comment type="caution">
    <text evidence="2">The sequence shown here is derived from an EMBL/GenBank/DDBJ whole genome shotgun (WGS) entry which is preliminary data.</text>
</comment>
<accession>A0A1J9R6S3</accession>
<protein>
    <recommendedName>
        <fullName evidence="4">Polysaccharide export protein</fullName>
    </recommendedName>
</protein>
<name>A0A1J9R6S3_9EURO</name>
<dbReference type="PANTHER" id="PTHR34144:SF7">
    <property type="entry name" value="EXPORT PROTEIN (CAP59), PUTATIVE (AFU_ORTHOLOGUE AFUA_7G05020)-RELATED"/>
    <property type="match status" value="1"/>
</dbReference>
<proteinExistence type="predicted"/>
<feature type="transmembrane region" description="Helical" evidence="1">
    <location>
        <begin position="31"/>
        <end position="50"/>
    </location>
</feature>
<sequence length="283" mass="31994">MLVSPRGYHRWWRVLFGPIFFPRRGSSHGHISVLLTACIAFFAVVDYLIFAASSISSPRQATDTTLVPGIKSVYVASTHWNNEAILRSHWNAAVVELARKFGKDNFYVSIYESGSWDDSKGALKELDQQLQELGVDRTIILDPTTHQDEINKPPGREGWIDTPRGKRELRRIPYLSHMRNKSLEPLERLVQAGRTFDKIIFLNDVIFSMTDIITLLNTRSGSYAAACSLDFAKPGLFYDTFALRDSKGSAAFSQRYPYFSARRSRNALVTGKPIPVQSCWNGI</sequence>
<reference evidence="2 3" key="1">
    <citation type="submission" date="2015-08" db="EMBL/GenBank/DDBJ databases">
        <title>Emmonsia species relationships and genome sequence.</title>
        <authorList>
            <person name="Cuomo C.A."/>
            <person name="Schwartz I.S."/>
            <person name="Kenyon C."/>
            <person name="De Hoog G.S."/>
            <person name="Govender N.P."/>
            <person name="Botha A."/>
            <person name="Moreno L."/>
            <person name="De Vries M."/>
            <person name="Munoz J.F."/>
            <person name="Stielow J.B."/>
        </authorList>
    </citation>
    <scope>NUCLEOTIDE SEQUENCE [LARGE SCALE GENOMIC DNA]</scope>
    <source>
        <strain evidence="2 3">EI222</strain>
    </source>
</reference>
<dbReference type="InterPro" id="IPR021047">
    <property type="entry name" value="Mannosyltransferase_CMT1"/>
</dbReference>
<dbReference type="STRING" id="1658174.A0A1J9R6S3"/>
<evidence type="ECO:0000313" key="3">
    <source>
        <dbReference type="Proteomes" id="UP000242791"/>
    </source>
</evidence>
<feature type="non-terminal residue" evidence="2">
    <location>
        <position position="283"/>
    </location>
</feature>
<dbReference type="EMBL" id="LGTZ01000733">
    <property type="protein sequence ID" value="OJD23676.1"/>
    <property type="molecule type" value="Genomic_DNA"/>
</dbReference>
<evidence type="ECO:0008006" key="4">
    <source>
        <dbReference type="Google" id="ProtNLM"/>
    </source>
</evidence>
<dbReference type="Pfam" id="PF11735">
    <property type="entry name" value="CAP59_mtransfer"/>
    <property type="match status" value="1"/>
</dbReference>
<dbReference type="VEuPathDB" id="FungiDB:ACJ73_04965"/>
<dbReference type="OrthoDB" id="262547at2759"/>
<keyword evidence="1" id="KW-1133">Transmembrane helix</keyword>